<comment type="subcellular location">
    <subcellularLocation>
        <location evidence="1">Nucleus</location>
    </subcellularLocation>
</comment>
<reference evidence="2 3" key="1">
    <citation type="submission" date="2010-05" db="EMBL/GenBank/DDBJ databases">
        <title>The Genome Sequence of Thecamonas trahens ATCC 50062.</title>
        <authorList>
            <consortium name="The Broad Institute Genome Sequencing Platform"/>
            <person name="Russ C."/>
            <person name="Cuomo C."/>
            <person name="Shea T."/>
            <person name="Young S.K."/>
            <person name="Zeng Q."/>
            <person name="Koehrsen M."/>
            <person name="Haas B."/>
            <person name="Borodovsky M."/>
            <person name="Guigo R."/>
            <person name="Alvarado L."/>
            <person name="Berlin A."/>
            <person name="Bochicchio J."/>
            <person name="Borenstein D."/>
            <person name="Chapman S."/>
            <person name="Chen Z."/>
            <person name="Freedman E."/>
            <person name="Gellesch M."/>
            <person name="Goldberg J."/>
            <person name="Griggs A."/>
            <person name="Gujja S."/>
            <person name="Heilman E."/>
            <person name="Heiman D."/>
            <person name="Hepburn T."/>
            <person name="Howarth C."/>
            <person name="Jen D."/>
            <person name="Larson L."/>
            <person name="Mehta T."/>
            <person name="Park D."/>
            <person name="Pearson M."/>
            <person name="Roberts A."/>
            <person name="Saif S."/>
            <person name="Shenoy N."/>
            <person name="Sisk P."/>
            <person name="Stolte C."/>
            <person name="Sykes S."/>
            <person name="Thomson T."/>
            <person name="Walk T."/>
            <person name="White J."/>
            <person name="Yandava C."/>
            <person name="Burger G."/>
            <person name="Gray M.W."/>
            <person name="Holland P.W.H."/>
            <person name="King N."/>
            <person name="Lang F.B.F."/>
            <person name="Roger A.J."/>
            <person name="Ruiz-Trillo I."/>
            <person name="Lander E."/>
            <person name="Nusbaum C."/>
        </authorList>
    </citation>
    <scope>NUCLEOTIDE SEQUENCE [LARGE SCALE GENOMIC DNA]</scope>
    <source>
        <strain evidence="2 3">ATCC 50062</strain>
    </source>
</reference>
<dbReference type="SUPFAM" id="SSF142897">
    <property type="entry name" value="TFB5-like"/>
    <property type="match status" value="1"/>
</dbReference>
<dbReference type="EMBL" id="GL349500">
    <property type="protein sequence ID" value="KNC55384.1"/>
    <property type="molecule type" value="Genomic_DNA"/>
</dbReference>
<sequence length="78" mass="8511">MQHVTAERGTLLVCADSAVKQFVLSLDVGEAEDSWVLADLDDVHLVVDSSEVKRIRNKLRDLLDENHVKAPGLGGADE</sequence>
<evidence type="ECO:0000313" key="2">
    <source>
        <dbReference type="EMBL" id="KNC55384.1"/>
    </source>
</evidence>
<keyword evidence="3" id="KW-1185">Reference proteome</keyword>
<evidence type="ECO:0000313" key="3">
    <source>
        <dbReference type="Proteomes" id="UP000054408"/>
    </source>
</evidence>
<proteinExistence type="inferred from homology"/>
<dbReference type="AlphaFoldDB" id="A0A0L0DSQ8"/>
<keyword evidence="1" id="KW-0805">Transcription regulation</keyword>
<name>A0A0L0DSQ8_THETB</name>
<dbReference type="Proteomes" id="UP000054408">
    <property type="component" value="Unassembled WGS sequence"/>
</dbReference>
<dbReference type="GO" id="GO:0000439">
    <property type="term" value="C:transcription factor TFIIH core complex"/>
    <property type="evidence" value="ECO:0007669"/>
    <property type="project" value="UniProtKB-UniRule"/>
</dbReference>
<dbReference type="GeneID" id="25569112"/>
<keyword evidence="1" id="KW-0539">Nucleus</keyword>
<evidence type="ECO:0000256" key="1">
    <source>
        <dbReference type="RuleBase" id="RU368032"/>
    </source>
</evidence>
<comment type="similarity">
    <text evidence="1">Belongs to the TFB5 family.</text>
</comment>
<dbReference type="RefSeq" id="XP_013753016.1">
    <property type="nucleotide sequence ID" value="XM_013897562.1"/>
</dbReference>
<dbReference type="Pfam" id="PF06331">
    <property type="entry name" value="Tfb5"/>
    <property type="match status" value="1"/>
</dbReference>
<protein>
    <recommendedName>
        <fullName evidence="1">General transcription and DNA repair factor IIH subunit TFB5</fullName>
    </recommendedName>
</protein>
<keyword evidence="1" id="KW-0804">Transcription</keyword>
<comment type="function">
    <text evidence="1">In NER, TFIIH acts by opening DNA around the lesion to allow the excision of the damaged oligonucleotide and its replacement by a new DNA fragment. In transcription, TFIIH has an essential role in transcription initiation. When the pre-initiation complex (PIC) has been established, TFIIH is required for promoter opening and promoter escape.</text>
</comment>
<dbReference type="InterPro" id="IPR009400">
    <property type="entry name" value="TFIIH_TTDA/Tfb5"/>
</dbReference>
<keyword evidence="1" id="KW-0234">DNA repair</keyword>
<gene>
    <name evidence="2" type="ORF">AMSG_11042</name>
</gene>
<dbReference type="GO" id="GO:0006367">
    <property type="term" value="P:transcription initiation at RNA polymerase II promoter"/>
    <property type="evidence" value="ECO:0007669"/>
    <property type="project" value="UniProtKB-UniRule"/>
</dbReference>
<dbReference type="GO" id="GO:0006289">
    <property type="term" value="P:nucleotide-excision repair"/>
    <property type="evidence" value="ECO:0007669"/>
    <property type="project" value="InterPro"/>
</dbReference>
<comment type="subunit">
    <text evidence="1">Component of the 7-subunit TFIIH core complex.</text>
</comment>
<keyword evidence="1" id="KW-0227">DNA damage</keyword>
<accession>A0A0L0DSQ8</accession>
<dbReference type="SMART" id="SM01395">
    <property type="entry name" value="Tbf5"/>
    <property type="match status" value="1"/>
</dbReference>
<dbReference type="Gene3D" id="3.30.70.1220">
    <property type="entry name" value="TFB5-like"/>
    <property type="match status" value="1"/>
</dbReference>
<organism evidence="2 3">
    <name type="scientific">Thecamonas trahens ATCC 50062</name>
    <dbReference type="NCBI Taxonomy" id="461836"/>
    <lineage>
        <taxon>Eukaryota</taxon>
        <taxon>Apusozoa</taxon>
        <taxon>Apusomonadida</taxon>
        <taxon>Apusomonadidae</taxon>
        <taxon>Thecamonas</taxon>
    </lineage>
</organism>
<dbReference type="InterPro" id="IPR035935">
    <property type="entry name" value="TFB5-like_sf"/>
</dbReference>